<evidence type="ECO:0000313" key="4">
    <source>
        <dbReference type="Proteomes" id="UP001360953"/>
    </source>
</evidence>
<protein>
    <submittedName>
        <fullName evidence="3">Uncharacterized protein</fullName>
    </submittedName>
</protein>
<keyword evidence="2" id="KW-0472">Membrane</keyword>
<proteinExistence type="predicted"/>
<keyword evidence="4" id="KW-1185">Reference proteome</keyword>
<feature type="transmembrane region" description="Helical" evidence="2">
    <location>
        <begin position="80"/>
        <end position="96"/>
    </location>
</feature>
<keyword evidence="2" id="KW-1133">Transmembrane helix</keyword>
<dbReference type="GeneID" id="92026856"/>
<reference evidence="3 4" key="1">
    <citation type="submission" date="2024-04" db="EMBL/GenBank/DDBJ databases">
        <title>Phyllosticta paracitricarpa is synonymous to the EU quarantine fungus P. citricarpa based on phylogenomic analyses.</title>
        <authorList>
            <consortium name="Lawrence Berkeley National Laboratory"/>
            <person name="Van ingen-buijs V.A."/>
            <person name="Van westerhoven A.C."/>
            <person name="Haridas S."/>
            <person name="Skiadas P."/>
            <person name="Martin F."/>
            <person name="Groenewald J.Z."/>
            <person name="Crous P.W."/>
            <person name="Seidl M.F."/>
        </authorList>
    </citation>
    <scope>NUCLEOTIDE SEQUENCE [LARGE SCALE GENOMIC DNA]</scope>
    <source>
        <strain evidence="3 4">CPC 17464</strain>
    </source>
</reference>
<gene>
    <name evidence="3" type="ORF">J3D65DRAFT_13696</name>
</gene>
<keyword evidence="2" id="KW-0812">Transmembrane</keyword>
<feature type="region of interest" description="Disordered" evidence="1">
    <location>
        <begin position="107"/>
        <end position="139"/>
    </location>
</feature>
<evidence type="ECO:0000256" key="2">
    <source>
        <dbReference type="SAM" id="Phobius"/>
    </source>
</evidence>
<sequence length="171" mass="19309">MARMTHASKQALEGKEVEMMENDVYIAVAMHAYRTLLRSAPVQGTPRLSSVFSLAVAVVGLCLFIISLPNSQSPRSFSPLLLLPFGALTFLVVVAFQNRRLSSFDDDDCRQKTGKRRDERWTVKETRNERERRGKCPNTWKDLKGKTSGAALVSFLSNGRWSRLRRSLPHA</sequence>
<feature type="compositionally biased region" description="Basic and acidic residues" evidence="1">
    <location>
        <begin position="116"/>
        <end position="134"/>
    </location>
</feature>
<comment type="caution">
    <text evidence="3">The sequence shown here is derived from an EMBL/GenBank/DDBJ whole genome shotgun (WGS) entry which is preliminary data.</text>
</comment>
<accession>A0ABR1M8V7</accession>
<evidence type="ECO:0000256" key="1">
    <source>
        <dbReference type="SAM" id="MobiDB-lite"/>
    </source>
</evidence>
<organism evidence="3 4">
    <name type="scientific">Phyllosticta citribraziliensis</name>
    <dbReference type="NCBI Taxonomy" id="989973"/>
    <lineage>
        <taxon>Eukaryota</taxon>
        <taxon>Fungi</taxon>
        <taxon>Dikarya</taxon>
        <taxon>Ascomycota</taxon>
        <taxon>Pezizomycotina</taxon>
        <taxon>Dothideomycetes</taxon>
        <taxon>Dothideomycetes incertae sedis</taxon>
        <taxon>Botryosphaeriales</taxon>
        <taxon>Phyllostictaceae</taxon>
        <taxon>Phyllosticta</taxon>
    </lineage>
</organism>
<evidence type="ECO:0000313" key="3">
    <source>
        <dbReference type="EMBL" id="KAK7544304.1"/>
    </source>
</evidence>
<dbReference type="EMBL" id="JBBPEH010000001">
    <property type="protein sequence ID" value="KAK7544304.1"/>
    <property type="molecule type" value="Genomic_DNA"/>
</dbReference>
<dbReference type="Proteomes" id="UP001360953">
    <property type="component" value="Unassembled WGS sequence"/>
</dbReference>
<dbReference type="RefSeq" id="XP_066659539.1">
    <property type="nucleotide sequence ID" value="XM_066793950.1"/>
</dbReference>
<feature type="transmembrane region" description="Helical" evidence="2">
    <location>
        <begin position="48"/>
        <end position="68"/>
    </location>
</feature>
<name>A0ABR1M8V7_9PEZI</name>